<sequence>MESRTGPSGAAGGDTPDPVRWRILVVLLVAIFMSLVGVSIVNVALPSIQHGLDAAQSDVQWVLSGYALTFGIVLVAAGRAGDLMGRGGIFIMGVVVFTASSVAAGLAPNADALNAARFTQGLGSGLLNPQGVGMIQQYFRGAERGRAFGFFGSTVGVAVGIGPIIGGLLIKLGGPDIGWRLTFLVNVPIGLACLALALLWFPRPLFRRIRDAATGRAVRVGDAVRALDPVGSILLGLAVLAVLLPFVESGDTALIWLVLLLGMLLAYAWVRWERRYARMGHSPMVDLKIFSTRSFTNGSIIVALYFLGMTSIWVLVALYMQDGAGHSALAAGAVGIPAALISAVAAHWAGTRVMTYGRKVVIGGLLSALVGLVLSIAVVVLHEAGHISEWWLLGSLVFIGIAQGSVISPNQTLTLADVPLSYAGSSGAIMQTGQRIGTSIGIAVITAAVFATLDASSWAVAVPTGFGLIAVVVVLALGVGVKDLRDRARTRTELPVPARP</sequence>
<dbReference type="CDD" id="cd17321">
    <property type="entry name" value="MFS_MMR_MDR_like"/>
    <property type="match status" value="1"/>
</dbReference>
<dbReference type="PROSITE" id="PS50850">
    <property type="entry name" value="MFS"/>
    <property type="match status" value="1"/>
</dbReference>
<evidence type="ECO:0000256" key="3">
    <source>
        <dbReference type="ARBA" id="ARBA00022989"/>
    </source>
</evidence>
<evidence type="ECO:0000256" key="4">
    <source>
        <dbReference type="ARBA" id="ARBA00023136"/>
    </source>
</evidence>
<dbReference type="Proteomes" id="UP001500839">
    <property type="component" value="Unassembled WGS sequence"/>
</dbReference>
<accession>A0ABP9C5Y6</accession>
<reference evidence="8" key="1">
    <citation type="journal article" date="2019" name="Int. J. Syst. Evol. Microbiol.">
        <title>The Global Catalogue of Microorganisms (GCM) 10K type strain sequencing project: providing services to taxonomists for standard genome sequencing and annotation.</title>
        <authorList>
            <consortium name="The Broad Institute Genomics Platform"/>
            <consortium name="The Broad Institute Genome Sequencing Center for Infectious Disease"/>
            <person name="Wu L."/>
            <person name="Ma J."/>
        </authorList>
    </citation>
    <scope>NUCLEOTIDE SEQUENCE [LARGE SCALE GENOMIC DNA]</scope>
    <source>
        <strain evidence="8">JCM 18542</strain>
    </source>
</reference>
<feature type="transmembrane region" description="Helical" evidence="5">
    <location>
        <begin position="436"/>
        <end position="453"/>
    </location>
</feature>
<evidence type="ECO:0000259" key="6">
    <source>
        <dbReference type="PROSITE" id="PS50850"/>
    </source>
</evidence>
<dbReference type="InterPro" id="IPR020846">
    <property type="entry name" value="MFS_dom"/>
</dbReference>
<gene>
    <name evidence="7" type="ORF">GCM10023353_02150</name>
</gene>
<dbReference type="PRINTS" id="PR01036">
    <property type="entry name" value="TCRTETB"/>
</dbReference>
<feature type="transmembrane region" description="Helical" evidence="5">
    <location>
        <begin position="89"/>
        <end position="107"/>
    </location>
</feature>
<organism evidence="7 8">
    <name type="scientific">Tomitella cavernea</name>
    <dbReference type="NCBI Taxonomy" id="1387982"/>
    <lineage>
        <taxon>Bacteria</taxon>
        <taxon>Bacillati</taxon>
        <taxon>Actinomycetota</taxon>
        <taxon>Actinomycetes</taxon>
        <taxon>Mycobacteriales</taxon>
        <taxon>Tomitella</taxon>
    </lineage>
</organism>
<protein>
    <submittedName>
        <fullName evidence="7">MFS transporter</fullName>
    </submittedName>
</protein>
<feature type="transmembrane region" description="Helical" evidence="5">
    <location>
        <begin position="459"/>
        <end position="481"/>
    </location>
</feature>
<evidence type="ECO:0000313" key="8">
    <source>
        <dbReference type="Proteomes" id="UP001500839"/>
    </source>
</evidence>
<keyword evidence="4 5" id="KW-0472">Membrane</keyword>
<dbReference type="PANTHER" id="PTHR42718">
    <property type="entry name" value="MAJOR FACILITATOR SUPERFAMILY MULTIDRUG TRANSPORTER MFSC"/>
    <property type="match status" value="1"/>
</dbReference>
<keyword evidence="8" id="KW-1185">Reference proteome</keyword>
<comment type="caution">
    <text evidence="7">The sequence shown here is derived from an EMBL/GenBank/DDBJ whole genome shotgun (WGS) entry which is preliminary data.</text>
</comment>
<dbReference type="SUPFAM" id="SSF103473">
    <property type="entry name" value="MFS general substrate transporter"/>
    <property type="match status" value="1"/>
</dbReference>
<proteinExistence type="predicted"/>
<feature type="transmembrane region" description="Helical" evidence="5">
    <location>
        <begin position="387"/>
        <end position="407"/>
    </location>
</feature>
<feature type="transmembrane region" description="Helical" evidence="5">
    <location>
        <begin position="23"/>
        <end position="47"/>
    </location>
</feature>
<dbReference type="PANTHER" id="PTHR42718:SF39">
    <property type="entry name" value="ACTINORHODIN TRANSPORTER-RELATED"/>
    <property type="match status" value="1"/>
</dbReference>
<feature type="transmembrane region" description="Helical" evidence="5">
    <location>
        <begin position="147"/>
        <end position="169"/>
    </location>
</feature>
<feature type="transmembrane region" description="Helical" evidence="5">
    <location>
        <begin position="59"/>
        <end position="77"/>
    </location>
</feature>
<evidence type="ECO:0000256" key="2">
    <source>
        <dbReference type="ARBA" id="ARBA00022692"/>
    </source>
</evidence>
<evidence type="ECO:0000256" key="5">
    <source>
        <dbReference type="SAM" id="Phobius"/>
    </source>
</evidence>
<feature type="transmembrane region" description="Helical" evidence="5">
    <location>
        <begin position="360"/>
        <end position="381"/>
    </location>
</feature>
<feature type="transmembrane region" description="Helical" evidence="5">
    <location>
        <begin position="253"/>
        <end position="270"/>
    </location>
</feature>
<feature type="transmembrane region" description="Helical" evidence="5">
    <location>
        <begin position="300"/>
        <end position="320"/>
    </location>
</feature>
<name>A0ABP9C5Y6_9ACTN</name>
<dbReference type="InterPro" id="IPR011701">
    <property type="entry name" value="MFS"/>
</dbReference>
<feature type="domain" description="Major facilitator superfamily (MFS) profile" evidence="6">
    <location>
        <begin position="23"/>
        <end position="482"/>
    </location>
</feature>
<evidence type="ECO:0000256" key="1">
    <source>
        <dbReference type="ARBA" id="ARBA00004651"/>
    </source>
</evidence>
<dbReference type="InterPro" id="IPR036259">
    <property type="entry name" value="MFS_trans_sf"/>
</dbReference>
<feature type="transmembrane region" description="Helical" evidence="5">
    <location>
        <begin position="181"/>
        <end position="201"/>
    </location>
</feature>
<comment type="subcellular location">
    <subcellularLocation>
        <location evidence="1">Cell membrane</location>
        <topology evidence="1">Multi-pass membrane protein</topology>
    </subcellularLocation>
</comment>
<keyword evidence="3 5" id="KW-1133">Transmembrane helix</keyword>
<keyword evidence="2 5" id="KW-0812">Transmembrane</keyword>
<dbReference type="EMBL" id="BAABKQ010000001">
    <property type="protein sequence ID" value="GAA4803485.1"/>
    <property type="molecule type" value="Genomic_DNA"/>
</dbReference>
<evidence type="ECO:0000313" key="7">
    <source>
        <dbReference type="EMBL" id="GAA4803485.1"/>
    </source>
</evidence>
<feature type="transmembrane region" description="Helical" evidence="5">
    <location>
        <begin position="226"/>
        <end position="247"/>
    </location>
</feature>
<dbReference type="Pfam" id="PF07690">
    <property type="entry name" value="MFS_1"/>
    <property type="match status" value="1"/>
</dbReference>
<dbReference type="Gene3D" id="1.20.1250.20">
    <property type="entry name" value="MFS general substrate transporter like domains"/>
    <property type="match status" value="1"/>
</dbReference>
<dbReference type="Gene3D" id="1.20.1720.10">
    <property type="entry name" value="Multidrug resistance protein D"/>
    <property type="match status" value="1"/>
</dbReference>
<feature type="transmembrane region" description="Helical" evidence="5">
    <location>
        <begin position="326"/>
        <end position="348"/>
    </location>
</feature>